<reference evidence="8" key="1">
    <citation type="submission" date="2013-08" db="EMBL/GenBank/DDBJ databases">
        <title>Oryza genome evolution.</title>
        <authorList>
            <person name="Wing R.A."/>
            <person name="Panaud O."/>
            <person name="Oliveira A.C."/>
        </authorList>
    </citation>
    <scope>NUCLEOTIDE SEQUENCE</scope>
</reference>
<feature type="region of interest" description="Disordered" evidence="6">
    <location>
        <begin position="1"/>
        <end position="57"/>
    </location>
</feature>
<dbReference type="PANTHER" id="PTHR31621:SF67">
    <property type="entry name" value="OS01G0389200 PROTEIN"/>
    <property type="match status" value="1"/>
</dbReference>
<dbReference type="HOGENOM" id="CLU_415267_0_0_1"/>
<feature type="transmembrane region" description="Helical" evidence="7">
    <location>
        <begin position="331"/>
        <end position="353"/>
    </location>
</feature>
<dbReference type="GO" id="GO:0016020">
    <property type="term" value="C:membrane"/>
    <property type="evidence" value="ECO:0007669"/>
    <property type="project" value="UniProtKB-SubCell"/>
</dbReference>
<dbReference type="eggNOG" id="ENOG502S0I6">
    <property type="taxonomic scope" value="Eukaryota"/>
</dbReference>
<proteinExistence type="inferred from homology"/>
<dbReference type="AlphaFoldDB" id="A0A0D9Y8U9"/>
<organism evidence="8">
    <name type="scientific">Oryza glumipatula</name>
    <dbReference type="NCBI Taxonomy" id="40148"/>
    <lineage>
        <taxon>Eukaryota</taxon>
        <taxon>Viridiplantae</taxon>
        <taxon>Streptophyta</taxon>
        <taxon>Embryophyta</taxon>
        <taxon>Tracheophyta</taxon>
        <taxon>Spermatophyta</taxon>
        <taxon>Magnoliopsida</taxon>
        <taxon>Liliopsida</taxon>
        <taxon>Poales</taxon>
        <taxon>Poaceae</taxon>
        <taxon>BOP clade</taxon>
        <taxon>Oryzoideae</taxon>
        <taxon>Oryzeae</taxon>
        <taxon>Oryzinae</taxon>
        <taxon>Oryza</taxon>
    </lineage>
</organism>
<dbReference type="InterPro" id="IPR007770">
    <property type="entry name" value="DMP"/>
</dbReference>
<protein>
    <submittedName>
        <fullName evidence="8">Uncharacterized protein</fullName>
    </submittedName>
</protein>
<evidence type="ECO:0000256" key="6">
    <source>
        <dbReference type="SAM" id="MobiDB-lite"/>
    </source>
</evidence>
<sequence>MARANDSHSVTIPDGMFPTPHMEDAAAGASSDTKPAAGTNTPTSTPKDDGSKPAAAQDNVLSTSANLAQLLPTGSVMAYQALSSSFNNHGECYTSNWWLTVSLVTFLTVFCIFFAFTDSITHKGKVYYGVAMSERLRIFNIEVGDSIADEEGKLIIMPEQGKDLTQEQTEVLNQLKKRKLHWLDGVHAFFTAVVFLSVAFSDVGLQKCLFPHAGHDTMELLKNMPLGMSFLSSFVFMIFPTTRHGIGFSDSSTTSASSKDANHIGFHGSSDSSTTASSKDASRKVADIYTMTSDQNRRESSNNAASNVANHKNINGNEENANSKPAAQDKVLSASANLAQLLPTGSVMAYQALSPSFNNHGECYTSNWWLTVSLVTFLTVFCIFFAITDTIYYNGKVYYGVAMRGGLKIFNKEDNDPNFYIEPDNKKKNENKNGTATELQAVGQQKSPSSSNESEHNGEKKGKLTWLTSIFEKKGGEKVKQDNKLTAEKELKDKLERMKLNWLDGLHAFFTAVVFLSVAFSDVGLQRCLFPDAGHDTMELLKNMPLGMSFLSSFVFMIFPTTRSGIGFSNPTTKGDDKAKPHANAK</sequence>
<feature type="transmembrane region" description="Helical" evidence="7">
    <location>
        <begin position="540"/>
        <end position="559"/>
    </location>
</feature>
<evidence type="ECO:0000256" key="7">
    <source>
        <dbReference type="SAM" id="Phobius"/>
    </source>
</evidence>
<feature type="transmembrane region" description="Helical" evidence="7">
    <location>
        <begin position="220"/>
        <end position="239"/>
    </location>
</feature>
<keyword evidence="3 7" id="KW-0812">Transmembrane</keyword>
<comment type="similarity">
    <text evidence="2">Belongs to the plant DMP1 protein family.</text>
</comment>
<evidence type="ECO:0000313" key="8">
    <source>
        <dbReference type="EnsemblPlants" id="OGLUM01G18700.1"/>
    </source>
</evidence>
<feature type="compositionally biased region" description="Polar residues" evidence="6">
    <location>
        <begin position="312"/>
        <end position="325"/>
    </location>
</feature>
<feature type="transmembrane region" description="Helical" evidence="7">
    <location>
        <begin position="502"/>
        <end position="520"/>
    </location>
</feature>
<dbReference type="Gramene" id="OGLUM01G18700.1">
    <property type="protein sequence ID" value="OGLUM01G18700.1"/>
    <property type="gene ID" value="OGLUM01G18700"/>
</dbReference>
<dbReference type="GO" id="GO:0010256">
    <property type="term" value="P:endomembrane system organization"/>
    <property type="evidence" value="ECO:0007669"/>
    <property type="project" value="TreeGrafter"/>
</dbReference>
<evidence type="ECO:0000256" key="4">
    <source>
        <dbReference type="ARBA" id="ARBA00022989"/>
    </source>
</evidence>
<keyword evidence="4 7" id="KW-1133">Transmembrane helix</keyword>
<feature type="compositionally biased region" description="Polar residues" evidence="6">
    <location>
        <begin position="30"/>
        <end position="45"/>
    </location>
</feature>
<dbReference type="GO" id="GO:0005737">
    <property type="term" value="C:cytoplasm"/>
    <property type="evidence" value="ECO:0007669"/>
    <property type="project" value="UniProtKB-ARBA"/>
</dbReference>
<name>A0A0D9Y8U9_9ORYZ</name>
<dbReference type="Proteomes" id="UP000026961">
    <property type="component" value="Chromosome 1"/>
</dbReference>
<feature type="transmembrane region" description="Helical" evidence="7">
    <location>
        <begin position="368"/>
        <end position="387"/>
    </location>
</feature>
<reference evidence="8" key="2">
    <citation type="submission" date="2015-04" db="UniProtKB">
        <authorList>
            <consortium name="EnsemblPlants"/>
        </authorList>
    </citation>
    <scope>IDENTIFICATION</scope>
</reference>
<evidence type="ECO:0000313" key="9">
    <source>
        <dbReference type="Proteomes" id="UP000026961"/>
    </source>
</evidence>
<accession>A0A0D9Y8U9</accession>
<evidence type="ECO:0000256" key="3">
    <source>
        <dbReference type="ARBA" id="ARBA00022692"/>
    </source>
</evidence>
<feature type="transmembrane region" description="Helical" evidence="7">
    <location>
        <begin position="97"/>
        <end position="116"/>
    </location>
</feature>
<dbReference type="Pfam" id="PF05078">
    <property type="entry name" value="DUF679"/>
    <property type="match status" value="2"/>
</dbReference>
<keyword evidence="5 7" id="KW-0472">Membrane</keyword>
<evidence type="ECO:0000256" key="2">
    <source>
        <dbReference type="ARBA" id="ARBA00008707"/>
    </source>
</evidence>
<evidence type="ECO:0000256" key="1">
    <source>
        <dbReference type="ARBA" id="ARBA00004141"/>
    </source>
</evidence>
<dbReference type="EnsemblPlants" id="OGLUM01G18700.1">
    <property type="protein sequence ID" value="OGLUM01G18700.1"/>
    <property type="gene ID" value="OGLUM01G18700"/>
</dbReference>
<feature type="region of interest" description="Disordered" evidence="6">
    <location>
        <begin position="291"/>
        <end position="328"/>
    </location>
</feature>
<feature type="compositionally biased region" description="Low complexity" evidence="6">
    <location>
        <begin position="301"/>
        <end position="310"/>
    </location>
</feature>
<feature type="transmembrane region" description="Helical" evidence="7">
    <location>
        <begin position="182"/>
        <end position="200"/>
    </location>
</feature>
<comment type="subcellular location">
    <subcellularLocation>
        <location evidence="1">Membrane</location>
        <topology evidence="1">Multi-pass membrane protein</topology>
    </subcellularLocation>
</comment>
<reference evidence="8" key="3">
    <citation type="submission" date="2018-05" db="EMBL/GenBank/DDBJ databases">
        <title>OgluRS3 (Oryza glumaepatula Reference Sequence Version 3).</title>
        <authorList>
            <person name="Zhang J."/>
            <person name="Kudrna D."/>
            <person name="Lee S."/>
            <person name="Talag J."/>
            <person name="Welchert J."/>
            <person name="Wing R.A."/>
        </authorList>
    </citation>
    <scope>NUCLEOTIDE SEQUENCE [LARGE SCALE GENOMIC DNA]</scope>
</reference>
<evidence type="ECO:0000256" key="5">
    <source>
        <dbReference type="ARBA" id="ARBA00023136"/>
    </source>
</evidence>
<dbReference type="PANTHER" id="PTHR31621">
    <property type="entry name" value="PROTEIN DMP3"/>
    <property type="match status" value="1"/>
</dbReference>
<feature type="compositionally biased region" description="Polar residues" evidence="6">
    <location>
        <begin position="440"/>
        <end position="452"/>
    </location>
</feature>
<dbReference type="STRING" id="40148.A0A0D9Y8U9"/>
<feature type="region of interest" description="Disordered" evidence="6">
    <location>
        <begin position="440"/>
        <end position="460"/>
    </location>
</feature>
<keyword evidence="9" id="KW-1185">Reference proteome</keyword>